<dbReference type="InterPro" id="IPR052895">
    <property type="entry name" value="HetReg/Transcr_Mod"/>
</dbReference>
<evidence type="ECO:0000313" key="4">
    <source>
        <dbReference type="Proteomes" id="UP001285441"/>
    </source>
</evidence>
<accession>A0AAE0NCC9</accession>
<dbReference type="AlphaFoldDB" id="A0AAE0NCC9"/>
<dbReference type="EMBL" id="JAULSW010000006">
    <property type="protein sequence ID" value="KAK3377474.1"/>
    <property type="molecule type" value="Genomic_DNA"/>
</dbReference>
<feature type="compositionally biased region" description="Basic and acidic residues" evidence="1">
    <location>
        <begin position="492"/>
        <end position="501"/>
    </location>
</feature>
<dbReference type="PANTHER" id="PTHR24148">
    <property type="entry name" value="ANKYRIN REPEAT DOMAIN-CONTAINING PROTEIN 39 HOMOLOG-RELATED"/>
    <property type="match status" value="1"/>
</dbReference>
<dbReference type="Pfam" id="PF06985">
    <property type="entry name" value="HET"/>
    <property type="match status" value="1"/>
</dbReference>
<dbReference type="PANTHER" id="PTHR24148:SF64">
    <property type="entry name" value="HETEROKARYON INCOMPATIBILITY DOMAIN-CONTAINING PROTEIN"/>
    <property type="match status" value="1"/>
</dbReference>
<sequence>MEPYEYSPLPDTHSIRMLTLLPGTGDQPLAGTLLNFDTNSLPHESYEPLSYVWGNPERVHDFICDGNKSLKLTRSLYHALRRLRLPDKERRIWADQICINQADMAERGEQVQFMNSIYKFANHVLVWLGEDDGTEAKAAFGLVESLAGTFDDPERYEKFEVDHTGENLDERSKEDWAPMKHLTDLPWFERAWIVQEIGTVSPATLFWGSSSMDWHVLYSVCERLTRFHHLRRRFDVDTAKVKFVFQRFVPPDRSTRHANRLSFIYELHRARHVKATDPRDRVFAFLGHYSVIEGENPELKNLVPDYQEETGTIPRVYADAAARALTGGGTEGGLIALAAVQHLTLPLTEEEWGNLREMQGQEYMPSWVPDWRTYTSHILSEPTSPHRASGVLSSQIPSLNSQGAVLQIKGVCLDVVASVSEPLKPKAFHYHLQRKQGEVEPQVVSLWKDVCGQAQVDGGVLFDLNRPYAGGGSAVLAYMQTLSNGGAATALRRRDRERRSSSGDNGDLSWHYGIPDQEWLGQAAAYLISATGEKEKPQKVHQDLWEIGTRAMAVQADAQANGHPDASGRPGLPRRTSNGEESPDEEWSRSANGATTNRVFARTERGFYVLGPKVLAEGDVVCVLWGGKLAFCLRPLETSGKFLLVGECYVHGFMNGQAAELAQRGELVEQEFELV</sequence>
<feature type="region of interest" description="Disordered" evidence="1">
    <location>
        <begin position="487"/>
        <end position="509"/>
    </location>
</feature>
<reference evidence="3" key="2">
    <citation type="submission" date="2023-06" db="EMBL/GenBank/DDBJ databases">
        <authorList>
            <consortium name="Lawrence Berkeley National Laboratory"/>
            <person name="Haridas S."/>
            <person name="Hensen N."/>
            <person name="Bonometti L."/>
            <person name="Westerberg I."/>
            <person name="Brannstrom I.O."/>
            <person name="Guillou S."/>
            <person name="Cros-Aarteil S."/>
            <person name="Calhoun S."/>
            <person name="Kuo A."/>
            <person name="Mondo S."/>
            <person name="Pangilinan J."/>
            <person name="Riley R."/>
            <person name="LaButti K."/>
            <person name="Andreopoulos B."/>
            <person name="Lipzen A."/>
            <person name="Chen C."/>
            <person name="Yanf M."/>
            <person name="Daum C."/>
            <person name="Ng V."/>
            <person name="Clum A."/>
            <person name="Steindorff A."/>
            <person name="Ohm R."/>
            <person name="Martin F."/>
            <person name="Silar P."/>
            <person name="Natvig D."/>
            <person name="Lalanne C."/>
            <person name="Gautier V."/>
            <person name="Ament-velasquez S.L."/>
            <person name="Kruys A."/>
            <person name="Hutchinson M.I."/>
            <person name="Powell A.J."/>
            <person name="Barry K."/>
            <person name="Miller A.N."/>
            <person name="Grigoriev I.V."/>
            <person name="Debuchy R."/>
            <person name="Gladieux P."/>
            <person name="Thoren M.H."/>
            <person name="Johannesson H."/>
        </authorList>
    </citation>
    <scope>NUCLEOTIDE SEQUENCE</scope>
    <source>
        <strain evidence="3">CBS 232.78</strain>
    </source>
</reference>
<dbReference type="Proteomes" id="UP001285441">
    <property type="component" value="Unassembled WGS sequence"/>
</dbReference>
<evidence type="ECO:0000256" key="1">
    <source>
        <dbReference type="SAM" id="MobiDB-lite"/>
    </source>
</evidence>
<evidence type="ECO:0000259" key="2">
    <source>
        <dbReference type="Pfam" id="PF06985"/>
    </source>
</evidence>
<comment type="caution">
    <text evidence="3">The sequence shown here is derived from an EMBL/GenBank/DDBJ whole genome shotgun (WGS) entry which is preliminary data.</text>
</comment>
<reference evidence="3" key="1">
    <citation type="journal article" date="2023" name="Mol. Phylogenet. Evol.">
        <title>Genome-scale phylogeny and comparative genomics of the fungal order Sordariales.</title>
        <authorList>
            <person name="Hensen N."/>
            <person name="Bonometti L."/>
            <person name="Westerberg I."/>
            <person name="Brannstrom I.O."/>
            <person name="Guillou S."/>
            <person name="Cros-Aarteil S."/>
            <person name="Calhoun S."/>
            <person name="Haridas S."/>
            <person name="Kuo A."/>
            <person name="Mondo S."/>
            <person name="Pangilinan J."/>
            <person name="Riley R."/>
            <person name="LaButti K."/>
            <person name="Andreopoulos B."/>
            <person name="Lipzen A."/>
            <person name="Chen C."/>
            <person name="Yan M."/>
            <person name="Daum C."/>
            <person name="Ng V."/>
            <person name="Clum A."/>
            <person name="Steindorff A."/>
            <person name="Ohm R.A."/>
            <person name="Martin F."/>
            <person name="Silar P."/>
            <person name="Natvig D.O."/>
            <person name="Lalanne C."/>
            <person name="Gautier V."/>
            <person name="Ament-Velasquez S.L."/>
            <person name="Kruys A."/>
            <person name="Hutchinson M.I."/>
            <person name="Powell A.J."/>
            <person name="Barry K."/>
            <person name="Miller A.N."/>
            <person name="Grigoriev I.V."/>
            <person name="Debuchy R."/>
            <person name="Gladieux P."/>
            <person name="Hiltunen Thoren M."/>
            <person name="Johannesson H."/>
        </authorList>
    </citation>
    <scope>NUCLEOTIDE SEQUENCE</scope>
    <source>
        <strain evidence="3">CBS 232.78</strain>
    </source>
</reference>
<protein>
    <submittedName>
        <fullName evidence="3">Heterokaryon incompatibility protein-domain-containing protein</fullName>
    </submittedName>
</protein>
<gene>
    <name evidence="3" type="ORF">B0H63DRAFT_495458</name>
</gene>
<name>A0AAE0NCC9_9PEZI</name>
<feature type="region of interest" description="Disordered" evidence="1">
    <location>
        <begin position="556"/>
        <end position="592"/>
    </location>
</feature>
<keyword evidence="4" id="KW-1185">Reference proteome</keyword>
<dbReference type="Pfam" id="PF26639">
    <property type="entry name" value="Het-6_barrel"/>
    <property type="match status" value="1"/>
</dbReference>
<feature type="domain" description="Heterokaryon incompatibility" evidence="2">
    <location>
        <begin position="46"/>
        <end position="196"/>
    </location>
</feature>
<evidence type="ECO:0000313" key="3">
    <source>
        <dbReference type="EMBL" id="KAK3377474.1"/>
    </source>
</evidence>
<dbReference type="InterPro" id="IPR010730">
    <property type="entry name" value="HET"/>
</dbReference>
<organism evidence="3 4">
    <name type="scientific">Podospora didyma</name>
    <dbReference type="NCBI Taxonomy" id="330526"/>
    <lineage>
        <taxon>Eukaryota</taxon>
        <taxon>Fungi</taxon>
        <taxon>Dikarya</taxon>
        <taxon>Ascomycota</taxon>
        <taxon>Pezizomycotina</taxon>
        <taxon>Sordariomycetes</taxon>
        <taxon>Sordariomycetidae</taxon>
        <taxon>Sordariales</taxon>
        <taxon>Podosporaceae</taxon>
        <taxon>Podospora</taxon>
    </lineage>
</organism>
<proteinExistence type="predicted"/>